<protein>
    <submittedName>
        <fullName evidence="2">VOC family protein</fullName>
    </submittedName>
</protein>
<dbReference type="InterPro" id="IPR052164">
    <property type="entry name" value="Anthracycline_SecMetBiosynth"/>
</dbReference>
<dbReference type="InterPro" id="IPR041581">
    <property type="entry name" value="Glyoxalase_6"/>
</dbReference>
<dbReference type="PROSITE" id="PS51819">
    <property type="entry name" value="VOC"/>
    <property type="match status" value="1"/>
</dbReference>
<name>A0A345YHB2_9SPHN</name>
<feature type="domain" description="VOC" evidence="1">
    <location>
        <begin position="8"/>
        <end position="127"/>
    </location>
</feature>
<evidence type="ECO:0000259" key="1">
    <source>
        <dbReference type="PROSITE" id="PS51819"/>
    </source>
</evidence>
<dbReference type="RefSeq" id="WP_115417629.1">
    <property type="nucleotide sequence ID" value="NZ_CP031357.1"/>
</dbReference>
<proteinExistence type="predicted"/>
<accession>A0A345YHB2</accession>
<dbReference type="KEGG" id="err:DVR09_14230"/>
<dbReference type="PANTHER" id="PTHR33993">
    <property type="entry name" value="GLYOXALASE-RELATED"/>
    <property type="match status" value="1"/>
</dbReference>
<dbReference type="InterPro" id="IPR029068">
    <property type="entry name" value="Glyas_Bleomycin-R_OHBP_Dase"/>
</dbReference>
<dbReference type="InterPro" id="IPR004360">
    <property type="entry name" value="Glyas_Fos-R_dOase_dom"/>
</dbReference>
<organism evidence="2 3">
    <name type="scientific">Erythrobacter aureus</name>
    <dbReference type="NCBI Taxonomy" id="2182384"/>
    <lineage>
        <taxon>Bacteria</taxon>
        <taxon>Pseudomonadati</taxon>
        <taxon>Pseudomonadota</taxon>
        <taxon>Alphaproteobacteria</taxon>
        <taxon>Sphingomonadales</taxon>
        <taxon>Erythrobacteraceae</taxon>
        <taxon>Erythrobacter/Porphyrobacter group</taxon>
        <taxon>Erythrobacter</taxon>
    </lineage>
</organism>
<dbReference type="Pfam" id="PF18029">
    <property type="entry name" value="Glyoxalase_6"/>
    <property type="match status" value="1"/>
</dbReference>
<sequence>MNADKIGRIIWHDLFSGDRQRSMEFYRRVAGWQYKTEHATDFAWGGGEKEFILALLDDEAGAGIAQTPEAFPNSWIAYVEVADVDAACAQAEKLGGTILREPFEVPGVGRNALLRDPAGALIGLALSRHDYPAPARQFGPEVYLAGQSEFPTAFYSKLFDWTLSTEPNGADGDRRIVGSSPTEIARYVIGGIKDAESAWLPGVRVADARSAAREATLLGAQLLEGEPSRDRASSLLLMRDPDGASISLMEI</sequence>
<dbReference type="SUPFAM" id="SSF54593">
    <property type="entry name" value="Glyoxalase/Bleomycin resistance protein/Dihydroxybiphenyl dioxygenase"/>
    <property type="match status" value="2"/>
</dbReference>
<dbReference type="OrthoDB" id="9793039at2"/>
<reference evidence="3" key="1">
    <citation type="submission" date="2018-07" db="EMBL/GenBank/DDBJ databases">
        <title>Genome sequence of Erythrobacter strain YH-07, an antagonistic bacterium isolated from Yellow Sea.</title>
        <authorList>
            <person name="Tang T."/>
            <person name="Liu Q."/>
            <person name="Sun X."/>
        </authorList>
    </citation>
    <scope>NUCLEOTIDE SEQUENCE [LARGE SCALE GENOMIC DNA]</scope>
    <source>
        <strain evidence="3">YH-07</strain>
    </source>
</reference>
<evidence type="ECO:0000313" key="3">
    <source>
        <dbReference type="Proteomes" id="UP000254508"/>
    </source>
</evidence>
<dbReference type="Gene3D" id="3.10.180.10">
    <property type="entry name" value="2,3-Dihydroxybiphenyl 1,2-Dioxygenase, domain 1"/>
    <property type="match status" value="2"/>
</dbReference>
<dbReference type="Proteomes" id="UP000254508">
    <property type="component" value="Chromosome"/>
</dbReference>
<dbReference type="AlphaFoldDB" id="A0A345YHB2"/>
<dbReference type="EMBL" id="CP031357">
    <property type="protein sequence ID" value="AXK43314.1"/>
    <property type="molecule type" value="Genomic_DNA"/>
</dbReference>
<dbReference type="CDD" id="cd07247">
    <property type="entry name" value="SgaA_N_like"/>
    <property type="match status" value="1"/>
</dbReference>
<gene>
    <name evidence="2" type="ORF">DVR09_14230</name>
</gene>
<keyword evidence="3" id="KW-1185">Reference proteome</keyword>
<dbReference type="InterPro" id="IPR037523">
    <property type="entry name" value="VOC_core"/>
</dbReference>
<dbReference type="Pfam" id="PF00903">
    <property type="entry name" value="Glyoxalase"/>
    <property type="match status" value="1"/>
</dbReference>
<evidence type="ECO:0000313" key="2">
    <source>
        <dbReference type="EMBL" id="AXK43314.1"/>
    </source>
</evidence>
<dbReference type="PANTHER" id="PTHR33993:SF14">
    <property type="entry name" value="GB|AAF24581.1"/>
    <property type="match status" value="1"/>
</dbReference>